<protein>
    <submittedName>
        <fullName evidence="2">Uncharacterized protein</fullName>
    </submittedName>
</protein>
<keyword evidence="3" id="KW-1185">Reference proteome</keyword>
<sequence length="81" mass="8312">MQDSTGANAQGYGGMHRPPGAEPVPDEGVRADEVDAGEAEAEAAELVAERSEGPALSDWTAEDDRHAAAARAALPDPDTRG</sequence>
<feature type="compositionally biased region" description="Acidic residues" evidence="1">
    <location>
        <begin position="34"/>
        <end position="43"/>
    </location>
</feature>
<reference evidence="2" key="1">
    <citation type="journal article" date="2014" name="Int. J. Syst. Evol. Microbiol.">
        <title>Complete genome sequence of Corynebacterium casei LMG S-19264T (=DSM 44701T), isolated from a smear-ripened cheese.</title>
        <authorList>
            <consortium name="US DOE Joint Genome Institute (JGI-PGF)"/>
            <person name="Walter F."/>
            <person name="Albersmeier A."/>
            <person name="Kalinowski J."/>
            <person name="Ruckert C."/>
        </authorList>
    </citation>
    <scope>NUCLEOTIDE SEQUENCE</scope>
    <source>
        <strain evidence="2">CGMCC 4.7308</strain>
    </source>
</reference>
<feature type="region of interest" description="Disordered" evidence="1">
    <location>
        <begin position="1"/>
        <end position="81"/>
    </location>
</feature>
<dbReference type="RefSeq" id="WP_188940943.1">
    <property type="nucleotide sequence ID" value="NZ_BMNA01000003.1"/>
</dbReference>
<organism evidence="2 3">
    <name type="scientific">Nakamurella endophytica</name>
    <dbReference type="NCBI Taxonomy" id="1748367"/>
    <lineage>
        <taxon>Bacteria</taxon>
        <taxon>Bacillati</taxon>
        <taxon>Actinomycetota</taxon>
        <taxon>Actinomycetes</taxon>
        <taxon>Nakamurellales</taxon>
        <taxon>Nakamurellaceae</taxon>
        <taxon>Nakamurella</taxon>
    </lineage>
</organism>
<feature type="compositionally biased region" description="Low complexity" evidence="1">
    <location>
        <begin position="69"/>
        <end position="81"/>
    </location>
</feature>
<evidence type="ECO:0000313" key="2">
    <source>
        <dbReference type="EMBL" id="GGL96349.1"/>
    </source>
</evidence>
<evidence type="ECO:0000313" key="3">
    <source>
        <dbReference type="Proteomes" id="UP000655208"/>
    </source>
</evidence>
<dbReference type="EMBL" id="BMNA01000003">
    <property type="protein sequence ID" value="GGL96349.1"/>
    <property type="molecule type" value="Genomic_DNA"/>
</dbReference>
<gene>
    <name evidence="2" type="ORF">GCM10011594_15110</name>
</gene>
<name>A0A917WD89_9ACTN</name>
<comment type="caution">
    <text evidence="2">The sequence shown here is derived from an EMBL/GenBank/DDBJ whole genome shotgun (WGS) entry which is preliminary data.</text>
</comment>
<reference evidence="2" key="2">
    <citation type="submission" date="2020-09" db="EMBL/GenBank/DDBJ databases">
        <authorList>
            <person name="Sun Q."/>
            <person name="Zhou Y."/>
        </authorList>
    </citation>
    <scope>NUCLEOTIDE SEQUENCE</scope>
    <source>
        <strain evidence="2">CGMCC 4.7308</strain>
    </source>
</reference>
<proteinExistence type="predicted"/>
<evidence type="ECO:0000256" key="1">
    <source>
        <dbReference type="SAM" id="MobiDB-lite"/>
    </source>
</evidence>
<accession>A0A917WD89</accession>
<dbReference type="Proteomes" id="UP000655208">
    <property type="component" value="Unassembled WGS sequence"/>
</dbReference>
<dbReference type="AlphaFoldDB" id="A0A917WD89"/>